<sequence length="85" mass="9184">MNIYGSFCSWPITPANRGGGNNEEKPVGTVAVALLHTLATPTSTQFSSTPYRSEDSHSSRALTHRTDMKSSFLRSQNLTDSSAAH</sequence>
<gene>
    <name evidence="2" type="ORF">H0235_010310</name>
</gene>
<feature type="region of interest" description="Disordered" evidence="1">
    <location>
        <begin position="43"/>
        <end position="85"/>
    </location>
</feature>
<dbReference type="EMBL" id="JACSDY010000009">
    <property type="protein sequence ID" value="KAF7420013.1"/>
    <property type="molecule type" value="Genomic_DNA"/>
</dbReference>
<evidence type="ECO:0000313" key="2">
    <source>
        <dbReference type="EMBL" id="KAF7420013.1"/>
    </source>
</evidence>
<evidence type="ECO:0000313" key="3">
    <source>
        <dbReference type="Proteomes" id="UP000600918"/>
    </source>
</evidence>
<organism evidence="2 3">
    <name type="scientific">Vespula pensylvanica</name>
    <name type="common">Western yellow jacket</name>
    <name type="synonym">Wasp</name>
    <dbReference type="NCBI Taxonomy" id="30213"/>
    <lineage>
        <taxon>Eukaryota</taxon>
        <taxon>Metazoa</taxon>
        <taxon>Ecdysozoa</taxon>
        <taxon>Arthropoda</taxon>
        <taxon>Hexapoda</taxon>
        <taxon>Insecta</taxon>
        <taxon>Pterygota</taxon>
        <taxon>Neoptera</taxon>
        <taxon>Endopterygota</taxon>
        <taxon>Hymenoptera</taxon>
        <taxon>Apocrita</taxon>
        <taxon>Aculeata</taxon>
        <taxon>Vespoidea</taxon>
        <taxon>Vespidae</taxon>
        <taxon>Vespinae</taxon>
        <taxon>Vespula</taxon>
    </lineage>
</organism>
<comment type="caution">
    <text evidence="2">The sequence shown here is derived from an EMBL/GenBank/DDBJ whole genome shotgun (WGS) entry which is preliminary data.</text>
</comment>
<reference evidence="2" key="1">
    <citation type="journal article" date="2020" name="G3 (Bethesda)">
        <title>High-Quality Assemblies for Three Invasive Social Wasps from the &lt;i&gt;Vespula&lt;/i&gt; Genus.</title>
        <authorList>
            <person name="Harrop T.W.R."/>
            <person name="Guhlin J."/>
            <person name="McLaughlin G.M."/>
            <person name="Permina E."/>
            <person name="Stockwell P."/>
            <person name="Gilligan J."/>
            <person name="Le Lec M.F."/>
            <person name="Gruber M.A.M."/>
            <person name="Quinn O."/>
            <person name="Lovegrove M."/>
            <person name="Duncan E.J."/>
            <person name="Remnant E.J."/>
            <person name="Van Eeckhoven J."/>
            <person name="Graham B."/>
            <person name="Knapp R.A."/>
            <person name="Langford K.W."/>
            <person name="Kronenberg Z."/>
            <person name="Press M.O."/>
            <person name="Eacker S.M."/>
            <person name="Wilson-Rankin E.E."/>
            <person name="Purcell J."/>
            <person name="Lester P.J."/>
            <person name="Dearden P.K."/>
        </authorList>
    </citation>
    <scope>NUCLEOTIDE SEQUENCE</scope>
    <source>
        <strain evidence="2">Volc-1</strain>
    </source>
</reference>
<dbReference type="AlphaFoldDB" id="A0A834NWU1"/>
<feature type="compositionally biased region" description="Polar residues" evidence="1">
    <location>
        <begin position="72"/>
        <end position="85"/>
    </location>
</feature>
<keyword evidence="3" id="KW-1185">Reference proteome</keyword>
<evidence type="ECO:0000256" key="1">
    <source>
        <dbReference type="SAM" id="MobiDB-lite"/>
    </source>
</evidence>
<dbReference type="Proteomes" id="UP000600918">
    <property type="component" value="Unassembled WGS sequence"/>
</dbReference>
<name>A0A834NWU1_VESPE</name>
<feature type="compositionally biased region" description="Basic and acidic residues" evidence="1">
    <location>
        <begin position="52"/>
        <end position="68"/>
    </location>
</feature>
<accession>A0A834NWU1</accession>
<proteinExistence type="predicted"/>
<protein>
    <submittedName>
        <fullName evidence="2">Uncharacterized protein</fullName>
    </submittedName>
</protein>